<dbReference type="InterPro" id="IPR003029">
    <property type="entry name" value="S1_domain"/>
</dbReference>
<evidence type="ECO:0000256" key="1">
    <source>
        <dbReference type="ARBA" id="ARBA00006767"/>
    </source>
</evidence>
<evidence type="ECO:0000256" key="3">
    <source>
        <dbReference type="ARBA" id="ARBA00023274"/>
    </source>
</evidence>
<dbReference type="PANTHER" id="PTHR10724:SF7">
    <property type="entry name" value="SMALL RIBOSOMAL SUBUNIT PROTEIN BS1C"/>
    <property type="match status" value="1"/>
</dbReference>
<dbReference type="EMBL" id="JAUSRB010000002">
    <property type="protein sequence ID" value="MDP9868924.1"/>
    <property type="molecule type" value="Genomic_DNA"/>
</dbReference>
<evidence type="ECO:0000256" key="2">
    <source>
        <dbReference type="ARBA" id="ARBA00022980"/>
    </source>
</evidence>
<dbReference type="PROSITE" id="PS50126">
    <property type="entry name" value="S1"/>
    <property type="match status" value="2"/>
</dbReference>
<dbReference type="PANTHER" id="PTHR10724">
    <property type="entry name" value="30S RIBOSOMAL PROTEIN S1"/>
    <property type="match status" value="1"/>
</dbReference>
<keyword evidence="2 5" id="KW-0689">Ribosomal protein</keyword>
<name>A0ABT9RJM2_9ACTN</name>
<dbReference type="InterPro" id="IPR050437">
    <property type="entry name" value="Ribos_protein_bS1-like"/>
</dbReference>
<evidence type="ECO:0000259" key="4">
    <source>
        <dbReference type="PROSITE" id="PS50126"/>
    </source>
</evidence>
<dbReference type="Proteomes" id="UP001230426">
    <property type="component" value="Unassembled WGS sequence"/>
</dbReference>
<keyword evidence="3" id="KW-0687">Ribonucleoprotein</keyword>
<dbReference type="InterPro" id="IPR012340">
    <property type="entry name" value="NA-bd_OB-fold"/>
</dbReference>
<dbReference type="SUPFAM" id="SSF50249">
    <property type="entry name" value="Nucleic acid-binding proteins"/>
    <property type="match status" value="2"/>
</dbReference>
<dbReference type="RefSeq" id="WP_306872273.1">
    <property type="nucleotide sequence ID" value="NZ_JAUSRB010000002.1"/>
</dbReference>
<dbReference type="Pfam" id="PF00575">
    <property type="entry name" value="S1"/>
    <property type="match status" value="2"/>
</dbReference>
<sequence>MQQPALSNSEKTFLGTLHRGQHIEGKVIEIADSGVTFVDIGGFTAMINIPELSWRYLSHPGDVVSVGQQVTAEILDVDTERGRVALSLKALQNDPLTELERQIGSLVSGPVTKIVPFGVFVRVEDRDNGFEGLVQNTELAGNQVEVGDILMVRISFVDVPRRRIGLTLAQTPAGLSDADESPSLRAAAR</sequence>
<dbReference type="Gene3D" id="2.40.50.140">
    <property type="entry name" value="Nucleic acid-binding proteins"/>
    <property type="match status" value="2"/>
</dbReference>
<dbReference type="GO" id="GO:0005840">
    <property type="term" value="C:ribosome"/>
    <property type="evidence" value="ECO:0007669"/>
    <property type="project" value="UniProtKB-KW"/>
</dbReference>
<evidence type="ECO:0000313" key="6">
    <source>
        <dbReference type="Proteomes" id="UP001230426"/>
    </source>
</evidence>
<evidence type="ECO:0000313" key="5">
    <source>
        <dbReference type="EMBL" id="MDP9868924.1"/>
    </source>
</evidence>
<comment type="similarity">
    <text evidence="1">Belongs to the bacterial ribosomal protein bS1 family.</text>
</comment>
<proteinExistence type="inferred from homology"/>
<reference evidence="5 6" key="1">
    <citation type="submission" date="2023-07" db="EMBL/GenBank/DDBJ databases">
        <title>Sequencing the genomes of 1000 actinobacteria strains.</title>
        <authorList>
            <person name="Klenk H.-P."/>
        </authorList>
    </citation>
    <scope>NUCLEOTIDE SEQUENCE [LARGE SCALE GENOMIC DNA]</scope>
    <source>
        <strain evidence="5 6">DSM 44109</strain>
    </source>
</reference>
<feature type="domain" description="S1 motif" evidence="4">
    <location>
        <begin position="20"/>
        <end position="89"/>
    </location>
</feature>
<accession>A0ABT9RJM2</accession>
<protein>
    <submittedName>
        <fullName evidence="5">Ribosomal protein S1</fullName>
    </submittedName>
</protein>
<keyword evidence="6" id="KW-1185">Reference proteome</keyword>
<organism evidence="5 6">
    <name type="scientific">Streptosporangium brasiliense</name>
    <dbReference type="NCBI Taxonomy" id="47480"/>
    <lineage>
        <taxon>Bacteria</taxon>
        <taxon>Bacillati</taxon>
        <taxon>Actinomycetota</taxon>
        <taxon>Actinomycetes</taxon>
        <taxon>Streptosporangiales</taxon>
        <taxon>Streptosporangiaceae</taxon>
        <taxon>Streptosporangium</taxon>
    </lineage>
</organism>
<comment type="caution">
    <text evidence="5">The sequence shown here is derived from an EMBL/GenBank/DDBJ whole genome shotgun (WGS) entry which is preliminary data.</text>
</comment>
<feature type="domain" description="S1 motif" evidence="4">
    <location>
        <begin position="104"/>
        <end position="169"/>
    </location>
</feature>
<dbReference type="SMART" id="SM00316">
    <property type="entry name" value="S1"/>
    <property type="match status" value="2"/>
</dbReference>
<gene>
    <name evidence="5" type="ORF">J2S55_008190</name>
</gene>